<dbReference type="SMART" id="SM01231">
    <property type="entry name" value="H-kinase_dim"/>
    <property type="match status" value="1"/>
</dbReference>
<evidence type="ECO:0000259" key="15">
    <source>
        <dbReference type="PROSITE" id="PS50894"/>
    </source>
</evidence>
<evidence type="ECO:0000259" key="14">
    <source>
        <dbReference type="PROSITE" id="PS50851"/>
    </source>
</evidence>
<dbReference type="InterPro" id="IPR005467">
    <property type="entry name" value="His_kinase_dom"/>
</dbReference>
<feature type="domain" description="CheW-like" evidence="14">
    <location>
        <begin position="542"/>
        <end position="674"/>
    </location>
</feature>
<keyword evidence="4" id="KW-0145">Chemotaxis</keyword>
<dbReference type="RefSeq" id="WP_091762301.1">
    <property type="nucleotide sequence ID" value="NZ_BJVX01000011.1"/>
</dbReference>
<comment type="caution">
    <text evidence="17">The sequence shown here is derived from an EMBL/GenBank/DDBJ whole genome shotgun (WGS) entry which is preliminary data.</text>
</comment>
<keyword evidence="10" id="KW-0902">Two-component regulatory system</keyword>
<dbReference type="SUPFAM" id="SSF47226">
    <property type="entry name" value="Histidine-containing phosphotransfer domain, HPT domain"/>
    <property type="match status" value="1"/>
</dbReference>
<evidence type="ECO:0000256" key="12">
    <source>
        <dbReference type="SAM" id="MobiDB-lite"/>
    </source>
</evidence>
<dbReference type="InterPro" id="IPR010808">
    <property type="entry name" value="CheA_P2-bd"/>
</dbReference>
<feature type="modified residue" description="Phosphohistidine" evidence="11">
    <location>
        <position position="47"/>
    </location>
</feature>
<dbReference type="InterPro" id="IPR036061">
    <property type="entry name" value="CheW-like_dom_sf"/>
</dbReference>
<dbReference type="InterPro" id="IPR051315">
    <property type="entry name" value="Bact_Chemotaxis_CheA"/>
</dbReference>
<evidence type="ECO:0000256" key="9">
    <source>
        <dbReference type="ARBA" id="ARBA00022840"/>
    </source>
</evidence>
<dbReference type="InterPro" id="IPR036097">
    <property type="entry name" value="HisK_dim/P_sf"/>
</dbReference>
<dbReference type="InterPro" id="IPR037052">
    <property type="entry name" value="CheA-like_P2_sf"/>
</dbReference>
<evidence type="ECO:0000256" key="7">
    <source>
        <dbReference type="ARBA" id="ARBA00022741"/>
    </source>
</evidence>
<dbReference type="Pfam" id="PF02895">
    <property type="entry name" value="H-kinase_dim"/>
    <property type="match status" value="1"/>
</dbReference>
<comment type="catalytic activity">
    <reaction evidence="1">
        <text>ATP + protein L-histidine = ADP + protein N-phospho-L-histidine.</text>
        <dbReference type="EC" id="2.7.13.3"/>
    </reaction>
</comment>
<proteinExistence type="predicted"/>
<dbReference type="InterPro" id="IPR037006">
    <property type="entry name" value="CheA-like_homodim_sf"/>
</dbReference>
<dbReference type="EMBL" id="BKBI01000012">
    <property type="protein sequence ID" value="GEQ36314.1"/>
    <property type="molecule type" value="Genomic_DNA"/>
</dbReference>
<dbReference type="GO" id="GO:0000155">
    <property type="term" value="F:phosphorelay sensor kinase activity"/>
    <property type="evidence" value="ECO:0007669"/>
    <property type="project" value="InterPro"/>
</dbReference>
<dbReference type="InterPro" id="IPR036890">
    <property type="entry name" value="HATPase_C_sf"/>
</dbReference>
<evidence type="ECO:0000256" key="3">
    <source>
        <dbReference type="ARBA" id="ARBA00021495"/>
    </source>
</evidence>
<dbReference type="GO" id="GO:0005524">
    <property type="term" value="F:ATP binding"/>
    <property type="evidence" value="ECO:0007669"/>
    <property type="project" value="UniProtKB-KW"/>
</dbReference>
<evidence type="ECO:0000256" key="1">
    <source>
        <dbReference type="ARBA" id="ARBA00000085"/>
    </source>
</evidence>
<dbReference type="InterPro" id="IPR008207">
    <property type="entry name" value="Sig_transdc_His_kin_Hpt_dom"/>
</dbReference>
<dbReference type="Proteomes" id="UP000307201">
    <property type="component" value="Unassembled WGS sequence"/>
</dbReference>
<dbReference type="AlphaFoldDB" id="A0A511H1F5"/>
<dbReference type="InterPro" id="IPR004105">
    <property type="entry name" value="CheA-like_dim"/>
</dbReference>
<dbReference type="Gene3D" id="2.30.30.40">
    <property type="entry name" value="SH3 Domains"/>
    <property type="match status" value="1"/>
</dbReference>
<dbReference type="InterPro" id="IPR035891">
    <property type="entry name" value="CheY-binding_CheA"/>
</dbReference>
<evidence type="ECO:0000256" key="10">
    <source>
        <dbReference type="ARBA" id="ARBA00023012"/>
    </source>
</evidence>
<keyword evidence="7" id="KW-0547">Nucleotide-binding</keyword>
<dbReference type="Proteomes" id="UP000887127">
    <property type="component" value="Unassembled WGS sequence"/>
</dbReference>
<dbReference type="EMBL" id="VBTE01000002">
    <property type="protein sequence ID" value="TLQ09378.1"/>
    <property type="molecule type" value="Genomic_DNA"/>
</dbReference>
<dbReference type="PROSITE" id="PS50894">
    <property type="entry name" value="HPT"/>
    <property type="match status" value="1"/>
</dbReference>
<dbReference type="GO" id="GO:0006935">
    <property type="term" value="P:chemotaxis"/>
    <property type="evidence" value="ECO:0007669"/>
    <property type="project" value="UniProtKB-KW"/>
</dbReference>
<dbReference type="SMART" id="SM00073">
    <property type="entry name" value="HPT"/>
    <property type="match status" value="1"/>
</dbReference>
<keyword evidence="5 11" id="KW-0597">Phosphoprotein</keyword>
<feature type="domain" description="Histidine kinase" evidence="13">
    <location>
        <begin position="294"/>
        <end position="540"/>
    </location>
</feature>
<evidence type="ECO:0000256" key="5">
    <source>
        <dbReference type="ARBA" id="ARBA00022553"/>
    </source>
</evidence>
<protein>
    <recommendedName>
        <fullName evidence="3">Chemotaxis protein CheA</fullName>
        <ecNumber evidence="2">2.7.13.3</ecNumber>
    </recommendedName>
</protein>
<evidence type="ECO:0000256" key="11">
    <source>
        <dbReference type="PROSITE-ProRule" id="PRU00110"/>
    </source>
</evidence>
<dbReference type="CDD" id="cd00088">
    <property type="entry name" value="HPT"/>
    <property type="match status" value="1"/>
</dbReference>
<dbReference type="FunFam" id="3.30.565.10:FF:000016">
    <property type="entry name" value="Chemotaxis protein CheA, putative"/>
    <property type="match status" value="1"/>
</dbReference>
<dbReference type="Pfam" id="PF01627">
    <property type="entry name" value="Hpt"/>
    <property type="match status" value="1"/>
</dbReference>
<accession>A0A511H1F5</accession>
<dbReference type="EC" id="2.7.13.3" evidence="2"/>
<dbReference type="GeneID" id="96911685"/>
<dbReference type="PROSITE" id="PS50109">
    <property type="entry name" value="HIS_KIN"/>
    <property type="match status" value="1"/>
</dbReference>
<dbReference type="Pfam" id="PF01584">
    <property type="entry name" value="CheW"/>
    <property type="match status" value="1"/>
</dbReference>
<evidence type="ECO:0000256" key="4">
    <source>
        <dbReference type="ARBA" id="ARBA00022500"/>
    </source>
</evidence>
<dbReference type="PROSITE" id="PS50851">
    <property type="entry name" value="CHEW"/>
    <property type="match status" value="1"/>
</dbReference>
<feature type="compositionally biased region" description="Basic and acidic residues" evidence="12">
    <location>
        <begin position="273"/>
        <end position="291"/>
    </location>
</feature>
<dbReference type="InterPro" id="IPR002545">
    <property type="entry name" value="CheW-lke_dom"/>
</dbReference>
<dbReference type="Gene3D" id="3.30.565.10">
    <property type="entry name" value="Histidine kinase-like ATPase, C-terminal domain"/>
    <property type="match status" value="1"/>
</dbReference>
<dbReference type="SMART" id="SM00387">
    <property type="entry name" value="HATPase_c"/>
    <property type="match status" value="1"/>
</dbReference>
<keyword evidence="8" id="KW-0418">Kinase</keyword>
<dbReference type="SUPFAM" id="SSF55874">
    <property type="entry name" value="ATPase domain of HSP90 chaperone/DNA topoisomerase II/histidine kinase"/>
    <property type="match status" value="1"/>
</dbReference>
<dbReference type="Gene3D" id="1.20.120.160">
    <property type="entry name" value="HPT domain"/>
    <property type="match status" value="1"/>
</dbReference>
<feature type="domain" description="HPt" evidence="15">
    <location>
        <begin position="1"/>
        <end position="104"/>
    </location>
</feature>
<dbReference type="CDD" id="cd16916">
    <property type="entry name" value="HATPase_CheA-like"/>
    <property type="match status" value="1"/>
</dbReference>
<dbReference type="GO" id="GO:0005737">
    <property type="term" value="C:cytoplasm"/>
    <property type="evidence" value="ECO:0007669"/>
    <property type="project" value="InterPro"/>
</dbReference>
<dbReference type="SMART" id="SM00260">
    <property type="entry name" value="CheW"/>
    <property type="match status" value="1"/>
</dbReference>
<dbReference type="Pfam" id="PF07194">
    <property type="entry name" value="P2"/>
    <property type="match status" value="1"/>
</dbReference>
<feature type="region of interest" description="Disordered" evidence="12">
    <location>
        <begin position="263"/>
        <end position="291"/>
    </location>
</feature>
<dbReference type="Pfam" id="PF02518">
    <property type="entry name" value="HATPase_c"/>
    <property type="match status" value="1"/>
</dbReference>
<dbReference type="PANTHER" id="PTHR43395:SF1">
    <property type="entry name" value="CHEMOTAXIS PROTEIN CHEA"/>
    <property type="match status" value="1"/>
</dbReference>
<dbReference type="InterPro" id="IPR003594">
    <property type="entry name" value="HATPase_dom"/>
</dbReference>
<dbReference type="Gene3D" id="3.30.70.1110">
    <property type="entry name" value="Histidine kinase CheA-like, P2 response regulator-binding domain"/>
    <property type="match status" value="1"/>
</dbReference>
<dbReference type="STRING" id="191770.SAMN04488013_11272"/>
<sequence length="677" mass="75743">MDDNSAYRDLFFEETDSNLEILNEEVLRLEQNPEDTEIIDSIFRSAHTLKGMAATMGYNTMAKLTHSVENVFELFKSKKAKVDTETVSLVFDCLDTLTDIVEALRADESDELDIANLVSRLENVANQKNTEAAYVETTTETKSKEIDLVLSNLEESDFTVINQAEQTDYQAYVITVKVDSDSFMKAARAFLVMNKLEQEGDIIYTEPSADKIEEGDFEDYFKMILLSKLDQSDIKNNILETSEIDEVQIAIFDKTQSLRSDKKVPVEAEVSNETDKVKDKSQDVSKKETPKKSISKQTIRVDLTRLDQFMNLVSELVIHRTRLEDLSEKEKLLELSEPLTEVGRITTELQELVLQLRMQPFNVVLQRFPRMLRDLANELGKEIQLVTEGEDTELDRTVISEIGEPLIHLLRNSADHGIEMPDERERLGKPRLGTVKLAAYPEGNRVVVTLSDDGKGLNPEYIKASAEKKGVSTLGLSDEEIQQLIFHPGFSTAAKVTGISGRGVGMDAVKEKISSLNGTIETVSEVGKGTTFKIILPLTLSIIQALLVRTGGETFALPQAIIDKVNRFDEEEAIQVHQGEVYKYKDTTIPITRLTNALNLDDSNYTSPHIIIVSIGDEKHGLVVDELVQQKEIVIKKLGKELGVMKQFLGATIMGDGSISLILDLTSICKGRKEAKQ</sequence>
<dbReference type="SUPFAM" id="SSF50341">
    <property type="entry name" value="CheW-like"/>
    <property type="match status" value="1"/>
</dbReference>
<dbReference type="PANTHER" id="PTHR43395">
    <property type="entry name" value="SENSOR HISTIDINE KINASE CHEA"/>
    <property type="match status" value="1"/>
</dbReference>
<dbReference type="SUPFAM" id="SSF47384">
    <property type="entry name" value="Homodimeric domain of signal transducing histidine kinase"/>
    <property type="match status" value="1"/>
</dbReference>
<keyword evidence="9" id="KW-0067">ATP-binding</keyword>
<evidence type="ECO:0000256" key="2">
    <source>
        <dbReference type="ARBA" id="ARBA00012438"/>
    </source>
</evidence>
<evidence type="ECO:0000313" key="18">
    <source>
        <dbReference type="Proteomes" id="UP000307201"/>
    </source>
</evidence>
<dbReference type="Gene3D" id="1.10.287.560">
    <property type="entry name" value="Histidine kinase CheA-like, homodimeric domain"/>
    <property type="match status" value="1"/>
</dbReference>
<reference evidence="16" key="2">
    <citation type="submission" date="2019-08" db="EMBL/GenBank/DDBJ databases">
        <title>Marinilactibacillus psychrotolerans M13-2T whole genome sequencing project.</title>
        <authorList>
            <person name="Ishikawa M."/>
            <person name="Suzuki T."/>
            <person name="Matsutani M."/>
        </authorList>
    </citation>
    <scope>NUCLEOTIDE SEQUENCE</scope>
    <source>
        <strain evidence="16">M13-2T</strain>
    </source>
</reference>
<dbReference type="PRINTS" id="PR00344">
    <property type="entry name" value="BCTRLSENSOR"/>
</dbReference>
<gene>
    <name evidence="17" type="ORF">FEZ48_01085</name>
    <name evidence="16" type="ORF">M132T_18220</name>
</gene>
<dbReference type="InterPro" id="IPR036641">
    <property type="entry name" value="HPT_dom_sf"/>
</dbReference>
<evidence type="ECO:0000259" key="13">
    <source>
        <dbReference type="PROSITE" id="PS50109"/>
    </source>
</evidence>
<dbReference type="SUPFAM" id="SSF55052">
    <property type="entry name" value="CheY-binding domain of CheA"/>
    <property type="match status" value="1"/>
</dbReference>
<name>A0A511H1F5_9LACT</name>
<evidence type="ECO:0000256" key="6">
    <source>
        <dbReference type="ARBA" id="ARBA00022679"/>
    </source>
</evidence>
<evidence type="ECO:0000313" key="16">
    <source>
        <dbReference type="EMBL" id="GEQ36314.1"/>
    </source>
</evidence>
<dbReference type="InterPro" id="IPR004358">
    <property type="entry name" value="Sig_transdc_His_kin-like_C"/>
</dbReference>
<dbReference type="OrthoDB" id="9803176at2"/>
<evidence type="ECO:0000313" key="17">
    <source>
        <dbReference type="EMBL" id="TLQ09378.1"/>
    </source>
</evidence>
<evidence type="ECO:0000256" key="8">
    <source>
        <dbReference type="ARBA" id="ARBA00022777"/>
    </source>
</evidence>
<organism evidence="17 18">
    <name type="scientific">Marinilactibacillus psychrotolerans</name>
    <dbReference type="NCBI Taxonomy" id="191770"/>
    <lineage>
        <taxon>Bacteria</taxon>
        <taxon>Bacillati</taxon>
        <taxon>Bacillota</taxon>
        <taxon>Bacilli</taxon>
        <taxon>Lactobacillales</taxon>
        <taxon>Carnobacteriaceae</taxon>
        <taxon>Marinilactibacillus</taxon>
    </lineage>
</organism>
<keyword evidence="6" id="KW-0808">Transferase</keyword>
<reference evidence="17 18" key="1">
    <citation type="submission" date="2019-05" db="EMBL/GenBank/DDBJ databases">
        <title>The metagenome of a microbial culture collection derived from dairy environment covers the genomic content of the human microbiome.</title>
        <authorList>
            <person name="Roder T."/>
            <person name="Wuthrich D."/>
            <person name="Sattari Z."/>
            <person name="Von Ah U."/>
            <person name="Bar C."/>
            <person name="Ronchi F."/>
            <person name="Macpherson A.J."/>
            <person name="Ganal-Vonarburg S.C."/>
            <person name="Bruggmann R."/>
            <person name="Vergeres G."/>
        </authorList>
    </citation>
    <scope>NUCLEOTIDE SEQUENCE [LARGE SCALE GENOMIC DNA]</scope>
    <source>
        <strain evidence="17 18">FAM 24235</strain>
    </source>
</reference>